<dbReference type="Gene3D" id="3.40.50.2300">
    <property type="match status" value="2"/>
</dbReference>
<dbReference type="PROSITE" id="PS50259">
    <property type="entry name" value="G_PROTEIN_RECEP_F3_4"/>
    <property type="match status" value="1"/>
</dbReference>
<dbReference type="EMBL" id="JALNTZ010000003">
    <property type="protein sequence ID" value="KAJ3658848.1"/>
    <property type="molecule type" value="Genomic_DNA"/>
</dbReference>
<evidence type="ECO:0000256" key="8">
    <source>
        <dbReference type="ARBA" id="ARBA00023170"/>
    </source>
</evidence>
<feature type="signal peptide" evidence="13">
    <location>
        <begin position="1"/>
        <end position="23"/>
    </location>
</feature>
<feature type="chain" id="PRO_5041221622" description="Gamma-aminobutyric acid type B receptor subunit 2" evidence="13">
    <location>
        <begin position="24"/>
        <end position="932"/>
    </location>
</feature>
<feature type="transmembrane region" description="Helical" evidence="12">
    <location>
        <begin position="723"/>
        <end position="743"/>
    </location>
</feature>
<keyword evidence="9" id="KW-0325">Glycoprotein</keyword>
<feature type="transmembrane region" description="Helical" evidence="12">
    <location>
        <begin position="554"/>
        <end position="572"/>
    </location>
</feature>
<dbReference type="InterPro" id="IPR001828">
    <property type="entry name" value="ANF_lig-bd_rcpt"/>
</dbReference>
<dbReference type="InterPro" id="IPR000337">
    <property type="entry name" value="GPCR_3"/>
</dbReference>
<feature type="transmembrane region" description="Helical" evidence="12">
    <location>
        <begin position="691"/>
        <end position="711"/>
    </location>
</feature>
<evidence type="ECO:0000256" key="10">
    <source>
        <dbReference type="ARBA" id="ARBA00023224"/>
    </source>
</evidence>
<dbReference type="InterPro" id="IPR028082">
    <property type="entry name" value="Peripla_BP_I"/>
</dbReference>
<evidence type="ECO:0000256" key="1">
    <source>
        <dbReference type="ARBA" id="ARBA00004651"/>
    </source>
</evidence>
<dbReference type="GO" id="GO:0007214">
    <property type="term" value="P:gamma-aminobutyric acid signaling pathway"/>
    <property type="evidence" value="ECO:0007669"/>
    <property type="project" value="TreeGrafter"/>
</dbReference>
<dbReference type="GO" id="GO:0004965">
    <property type="term" value="F:G protein-coupled GABA receptor activity"/>
    <property type="evidence" value="ECO:0007669"/>
    <property type="project" value="InterPro"/>
</dbReference>
<comment type="subcellular location">
    <subcellularLocation>
        <location evidence="1">Cell membrane</location>
        <topology evidence="1">Multi-pass membrane protein</topology>
    </subcellularLocation>
</comment>
<gene>
    <name evidence="15" type="ORF">Zmor_010566</name>
</gene>
<protein>
    <recommendedName>
        <fullName evidence="11">Gamma-aminobutyric acid type B receptor subunit 2</fullName>
    </recommendedName>
</protein>
<dbReference type="FunFam" id="3.40.50.2300:FF:000063">
    <property type="entry name" value="Gamma-aminobutyric acid type B receptor subunit"/>
    <property type="match status" value="1"/>
</dbReference>
<evidence type="ECO:0000256" key="9">
    <source>
        <dbReference type="ARBA" id="ARBA00023180"/>
    </source>
</evidence>
<sequence>MWPTRSFQRHLCVLFLTSAVITSLFIVKNSKKSEELNVYPSTAGFEGNETLVRPFYMNGGGDHSRSRHIIHILGLFELTTKWGKRPEGLSEIAAAELAIKHVNQFNILPDYTLKLIINDTMCDPGVGIDRFFHAVYSKKTIVMLLGTSCSNVTESLAHVVPYWNILQISFGSTSPTLSDRKKFPLFFRTVAPDSSHNAAKVKFVKHFGWNVVATFCQSENEFLLPLNSLITDFENENITCVTTITFSLDNYKEQLKILKDSDIRIIIAALSSKVAPTIFCEIYNLGMYGMGYVWILEDRHDFWWHSSEKCSSLKLKSSVEGLILISDYNVVGENMSISGLDSEKFETELQLSAHKISKYAGLTYDAVWAIALSLKDVYPLFEQEFNYGRSDIVCEFVRRMSSLNFMGVSGPLRFIGADRVGSSALRQLQDGRVRDIAVFDSESNELNFKCKDCQPVNWWNRQTPIAQRILKVSLISIPKSLFYCVIFVCVMGILFSVFFLYFNLHFRRMKTVKLSSPKLNNVAVVGCILVYLSVILLGFDTFTMNKYVDELCTVRVYLLSSGFSLAFGSMFAKTYRVHRIFTHTGGPSKVKDKLLKDNQLIALILVPLVIDAVILTLWVMIDPMERQLYNLTLEINSEDRGVVYQPQVQVCRSQNTSGWFVAVYGYKGLILIMGLFMAWETRHIKVQALNDSQYIGICVYSAVFSAIITVLTSFMDEYVVLNYLAKTTSILASTTLTLFLLFLPKFKSVFGRHNSLDPVMQSMGLKIEYNTRRFITNDPKEQILRLEIQNKVYKCELAALDLEITRLENLLQDRRSSGIFTVFKEEYVKLDNEKGKSCSWPVYYCKSQDNFFSENKLNERKSIIDEMRHHFINNIRIYPKTDSLLDHEYLSFCATKYRNKSHPEFYHKCGSKATVLTRAKSELDFSLIRSFK</sequence>
<feature type="transmembrane region" description="Helical" evidence="12">
    <location>
        <begin position="600"/>
        <end position="621"/>
    </location>
</feature>
<feature type="domain" description="G-protein coupled receptors family 3 profile" evidence="14">
    <location>
        <begin position="481"/>
        <end position="752"/>
    </location>
</feature>
<dbReference type="PRINTS" id="PR01177">
    <property type="entry name" value="GABAB1RECPTR"/>
</dbReference>
<name>A0AA38IP18_9CUCU</name>
<proteinExistence type="predicted"/>
<keyword evidence="8" id="KW-0675">Receptor</keyword>
<dbReference type="PRINTS" id="PR00248">
    <property type="entry name" value="GPCRMGR"/>
</dbReference>
<evidence type="ECO:0000256" key="3">
    <source>
        <dbReference type="ARBA" id="ARBA00022692"/>
    </source>
</evidence>
<dbReference type="FunFam" id="3.40.50.2300:FF:000751">
    <property type="match status" value="1"/>
</dbReference>
<evidence type="ECO:0000256" key="4">
    <source>
        <dbReference type="ARBA" id="ARBA00022729"/>
    </source>
</evidence>
<dbReference type="SUPFAM" id="SSF53822">
    <property type="entry name" value="Periplasmic binding protein-like I"/>
    <property type="match status" value="1"/>
</dbReference>
<keyword evidence="7 12" id="KW-0472">Membrane</keyword>
<feature type="transmembrane region" description="Helical" evidence="12">
    <location>
        <begin position="480"/>
        <end position="502"/>
    </location>
</feature>
<dbReference type="CDD" id="cd06366">
    <property type="entry name" value="PBP1_GABAb_receptor"/>
    <property type="match status" value="1"/>
</dbReference>
<accession>A0AA38IP18</accession>
<feature type="transmembrane region" description="Helical" evidence="12">
    <location>
        <begin position="659"/>
        <end position="679"/>
    </location>
</feature>
<dbReference type="AlphaFoldDB" id="A0AA38IP18"/>
<evidence type="ECO:0000256" key="5">
    <source>
        <dbReference type="ARBA" id="ARBA00022989"/>
    </source>
</evidence>
<keyword evidence="2" id="KW-1003">Cell membrane</keyword>
<feature type="transmembrane region" description="Helical" evidence="12">
    <location>
        <begin position="522"/>
        <end position="542"/>
    </location>
</feature>
<evidence type="ECO:0000256" key="6">
    <source>
        <dbReference type="ARBA" id="ARBA00023040"/>
    </source>
</evidence>
<evidence type="ECO:0000256" key="2">
    <source>
        <dbReference type="ARBA" id="ARBA00022475"/>
    </source>
</evidence>
<dbReference type="Proteomes" id="UP001168821">
    <property type="component" value="Unassembled WGS sequence"/>
</dbReference>
<evidence type="ECO:0000313" key="16">
    <source>
        <dbReference type="Proteomes" id="UP001168821"/>
    </source>
</evidence>
<comment type="caution">
    <text evidence="15">The sequence shown here is derived from an EMBL/GenBank/DDBJ whole genome shotgun (WGS) entry which is preliminary data.</text>
</comment>
<evidence type="ECO:0000256" key="7">
    <source>
        <dbReference type="ARBA" id="ARBA00023136"/>
    </source>
</evidence>
<keyword evidence="16" id="KW-1185">Reference proteome</keyword>
<evidence type="ECO:0000256" key="12">
    <source>
        <dbReference type="SAM" id="Phobius"/>
    </source>
</evidence>
<dbReference type="PANTHER" id="PTHR10519:SF46">
    <property type="entry name" value="METABOTROPIC GABA-B RECEPTOR SUBTYPE 3, ISOFORM A"/>
    <property type="match status" value="1"/>
</dbReference>
<dbReference type="InterPro" id="IPR017978">
    <property type="entry name" value="GPCR_3_C"/>
</dbReference>
<evidence type="ECO:0000256" key="11">
    <source>
        <dbReference type="ARBA" id="ARBA00073785"/>
    </source>
</evidence>
<keyword evidence="10" id="KW-0807">Transducer</keyword>
<dbReference type="CDD" id="cd15047">
    <property type="entry name" value="7tmC_GABA-B-like"/>
    <property type="match status" value="1"/>
</dbReference>
<keyword evidence="4 13" id="KW-0732">Signal</keyword>
<evidence type="ECO:0000259" key="14">
    <source>
        <dbReference type="PROSITE" id="PS50259"/>
    </source>
</evidence>
<evidence type="ECO:0000313" key="15">
    <source>
        <dbReference type="EMBL" id="KAJ3658848.1"/>
    </source>
</evidence>
<dbReference type="PRINTS" id="PR01176">
    <property type="entry name" value="GABABRECEPTR"/>
</dbReference>
<keyword evidence="6" id="KW-0297">G-protein coupled receptor</keyword>
<dbReference type="Pfam" id="PF01094">
    <property type="entry name" value="ANF_receptor"/>
    <property type="match status" value="1"/>
</dbReference>
<reference evidence="15" key="1">
    <citation type="journal article" date="2023" name="G3 (Bethesda)">
        <title>Whole genome assemblies of Zophobas morio and Tenebrio molitor.</title>
        <authorList>
            <person name="Kaur S."/>
            <person name="Stinson S.A."/>
            <person name="diCenzo G.C."/>
        </authorList>
    </citation>
    <scope>NUCLEOTIDE SEQUENCE</scope>
    <source>
        <strain evidence="15">QUZm001</strain>
    </source>
</reference>
<keyword evidence="5 12" id="KW-1133">Transmembrane helix</keyword>
<dbReference type="InterPro" id="IPR002455">
    <property type="entry name" value="GPCR3_GABA-B"/>
</dbReference>
<evidence type="ECO:0000256" key="13">
    <source>
        <dbReference type="SAM" id="SignalP"/>
    </source>
</evidence>
<dbReference type="Pfam" id="PF00003">
    <property type="entry name" value="7tm_3"/>
    <property type="match status" value="1"/>
</dbReference>
<dbReference type="PANTHER" id="PTHR10519">
    <property type="entry name" value="GABA-B RECEPTOR"/>
    <property type="match status" value="1"/>
</dbReference>
<keyword evidence="3 12" id="KW-0812">Transmembrane</keyword>
<organism evidence="15 16">
    <name type="scientific">Zophobas morio</name>
    <dbReference type="NCBI Taxonomy" id="2755281"/>
    <lineage>
        <taxon>Eukaryota</taxon>
        <taxon>Metazoa</taxon>
        <taxon>Ecdysozoa</taxon>
        <taxon>Arthropoda</taxon>
        <taxon>Hexapoda</taxon>
        <taxon>Insecta</taxon>
        <taxon>Pterygota</taxon>
        <taxon>Neoptera</taxon>
        <taxon>Endopterygota</taxon>
        <taxon>Coleoptera</taxon>
        <taxon>Polyphaga</taxon>
        <taxon>Cucujiformia</taxon>
        <taxon>Tenebrionidae</taxon>
        <taxon>Zophobas</taxon>
    </lineage>
</organism>
<dbReference type="GO" id="GO:0038039">
    <property type="term" value="C:G protein-coupled receptor heterodimeric complex"/>
    <property type="evidence" value="ECO:0007669"/>
    <property type="project" value="TreeGrafter"/>
</dbReference>